<dbReference type="InterPro" id="IPR005940">
    <property type="entry name" value="Anthranilate_Pribosyl_Tfrase"/>
</dbReference>
<evidence type="ECO:0000256" key="4">
    <source>
        <dbReference type="ARBA" id="ARBA00022676"/>
    </source>
</evidence>
<keyword evidence="4" id="KW-0328">Glycosyltransferase</keyword>
<dbReference type="PANTHER" id="PTHR43285:SF2">
    <property type="entry name" value="ANTHRANILATE PHOSPHORIBOSYLTRANSFERASE"/>
    <property type="match status" value="1"/>
</dbReference>
<accession>X1NJA3</accession>
<dbReference type="Pfam" id="PF00591">
    <property type="entry name" value="Glycos_transf_3"/>
    <property type="match status" value="1"/>
</dbReference>
<dbReference type="PANTHER" id="PTHR43285">
    <property type="entry name" value="ANTHRANILATE PHOSPHORIBOSYLTRANSFERASE"/>
    <property type="match status" value="1"/>
</dbReference>
<evidence type="ECO:0000256" key="5">
    <source>
        <dbReference type="ARBA" id="ARBA00022679"/>
    </source>
</evidence>
<feature type="non-terminal residue" evidence="9">
    <location>
        <position position="274"/>
    </location>
</feature>
<comment type="caution">
    <text evidence="9">The sequence shown here is derived from an EMBL/GenBank/DDBJ whole genome shotgun (WGS) entry which is preliminary data.</text>
</comment>
<dbReference type="EC" id="2.4.2.18" evidence="2"/>
<keyword evidence="5" id="KW-0808">Transferase</keyword>
<feature type="non-terminal residue" evidence="9">
    <location>
        <position position="1"/>
    </location>
</feature>
<dbReference type="FunFam" id="3.40.1030.10:FF:000002">
    <property type="entry name" value="Anthranilate phosphoribosyltransferase"/>
    <property type="match status" value="1"/>
</dbReference>
<evidence type="ECO:0000259" key="8">
    <source>
        <dbReference type="Pfam" id="PF00591"/>
    </source>
</evidence>
<proteinExistence type="predicted"/>
<dbReference type="GO" id="GO:0004048">
    <property type="term" value="F:anthranilate phosphoribosyltransferase activity"/>
    <property type="evidence" value="ECO:0007669"/>
    <property type="project" value="UniProtKB-EC"/>
</dbReference>
<dbReference type="InterPro" id="IPR035902">
    <property type="entry name" value="Nuc_phospho_transferase"/>
</dbReference>
<keyword evidence="3" id="KW-0028">Amino-acid biosynthesis</keyword>
<protein>
    <recommendedName>
        <fullName evidence="2">anthranilate phosphoribosyltransferase</fullName>
        <ecNumber evidence="2">2.4.2.18</ecNumber>
    </recommendedName>
</protein>
<evidence type="ECO:0000256" key="6">
    <source>
        <dbReference type="ARBA" id="ARBA00022822"/>
    </source>
</evidence>
<keyword evidence="6" id="KW-0822">Tryptophan biosynthesis</keyword>
<evidence type="ECO:0000256" key="1">
    <source>
        <dbReference type="ARBA" id="ARBA00004907"/>
    </source>
</evidence>
<dbReference type="EMBL" id="BARV01020711">
    <property type="protein sequence ID" value="GAI30301.1"/>
    <property type="molecule type" value="Genomic_DNA"/>
</dbReference>
<organism evidence="9">
    <name type="scientific">marine sediment metagenome</name>
    <dbReference type="NCBI Taxonomy" id="412755"/>
    <lineage>
        <taxon>unclassified sequences</taxon>
        <taxon>metagenomes</taxon>
        <taxon>ecological metagenomes</taxon>
    </lineage>
</organism>
<keyword evidence="7" id="KW-0057">Aromatic amino acid biosynthesis</keyword>
<comment type="pathway">
    <text evidence="1">Amino-acid biosynthesis; L-tryptophan biosynthesis; L-tryptophan from chorismate: step 2/5.</text>
</comment>
<dbReference type="SUPFAM" id="SSF52418">
    <property type="entry name" value="Nucleoside phosphorylase/phosphoribosyltransferase catalytic domain"/>
    <property type="match status" value="1"/>
</dbReference>
<feature type="domain" description="Glycosyl transferase family 3" evidence="8">
    <location>
        <begin position="26"/>
        <end position="274"/>
    </location>
</feature>
<dbReference type="InterPro" id="IPR000312">
    <property type="entry name" value="Glycosyl_Trfase_fam3"/>
</dbReference>
<evidence type="ECO:0000256" key="2">
    <source>
        <dbReference type="ARBA" id="ARBA00011948"/>
    </source>
</evidence>
<dbReference type="GO" id="GO:0000162">
    <property type="term" value="P:L-tryptophan biosynthetic process"/>
    <property type="evidence" value="ECO:0007669"/>
    <property type="project" value="UniProtKB-KW"/>
</dbReference>
<sequence length="274" mass="28469">GETADEIAGLASVMRAKSIRVETSDAVIDIVGTGGDNSRSFNISTAAAFVAAGAGIKVAKHNNRAMTSRCGSADVLEALGMKIELNASQVKDCIEKVGIGFMFAPLFHPSMKFAAAPRRELGILTVFNILGPLTNPALVEAQVLGVASANLGEKMAQVLQRLGTKRAMVVHGLNGMDEITVSGKSRVWELSGGEITQYDISPEDFGIAEAGVETLVGGTPEENASILRSVLAGERSPRRDAVVMNAAAGIALSHSAKGVPALKEGAEIAKETID</sequence>
<dbReference type="AlphaFoldDB" id="X1NJA3"/>
<dbReference type="NCBIfam" id="TIGR01245">
    <property type="entry name" value="trpD"/>
    <property type="match status" value="1"/>
</dbReference>
<gene>
    <name evidence="9" type="ORF">S06H3_34490</name>
</gene>
<name>X1NJA3_9ZZZZ</name>
<reference evidence="9" key="1">
    <citation type="journal article" date="2014" name="Front. Microbiol.">
        <title>High frequency of phylogenetically diverse reductive dehalogenase-homologous genes in deep subseafloor sedimentary metagenomes.</title>
        <authorList>
            <person name="Kawai M."/>
            <person name="Futagami T."/>
            <person name="Toyoda A."/>
            <person name="Takaki Y."/>
            <person name="Nishi S."/>
            <person name="Hori S."/>
            <person name="Arai W."/>
            <person name="Tsubouchi T."/>
            <person name="Morono Y."/>
            <person name="Uchiyama I."/>
            <person name="Ito T."/>
            <person name="Fujiyama A."/>
            <person name="Inagaki F."/>
            <person name="Takami H."/>
        </authorList>
    </citation>
    <scope>NUCLEOTIDE SEQUENCE</scope>
    <source>
        <strain evidence="9">Expedition CK06-06</strain>
    </source>
</reference>
<evidence type="ECO:0000313" key="9">
    <source>
        <dbReference type="EMBL" id="GAI30301.1"/>
    </source>
</evidence>
<evidence type="ECO:0000256" key="7">
    <source>
        <dbReference type="ARBA" id="ARBA00023141"/>
    </source>
</evidence>
<dbReference type="Gene3D" id="1.20.970.10">
    <property type="entry name" value="Transferase, Pyrimidine Nucleoside Phosphorylase, Chain C"/>
    <property type="match status" value="1"/>
</dbReference>
<dbReference type="GO" id="GO:0005829">
    <property type="term" value="C:cytosol"/>
    <property type="evidence" value="ECO:0007669"/>
    <property type="project" value="TreeGrafter"/>
</dbReference>
<dbReference type="Gene3D" id="3.40.1030.10">
    <property type="entry name" value="Nucleoside phosphorylase/phosphoribosyltransferase catalytic domain"/>
    <property type="match status" value="1"/>
</dbReference>
<evidence type="ECO:0000256" key="3">
    <source>
        <dbReference type="ARBA" id="ARBA00022605"/>
    </source>
</evidence>